<dbReference type="EMBL" id="JAWDGP010000459">
    <property type="protein sequence ID" value="KAK3800443.1"/>
    <property type="molecule type" value="Genomic_DNA"/>
</dbReference>
<evidence type="ECO:0000259" key="15">
    <source>
        <dbReference type="Pfam" id="PF06662"/>
    </source>
</evidence>
<evidence type="ECO:0000256" key="3">
    <source>
        <dbReference type="ARBA" id="ARBA00004841"/>
    </source>
</evidence>
<dbReference type="AlphaFoldDB" id="A0AAE1EC14"/>
<evidence type="ECO:0000256" key="11">
    <source>
        <dbReference type="ARBA" id="ARBA00023235"/>
    </source>
</evidence>
<keyword evidence="10" id="KW-0472">Membrane</keyword>
<evidence type="ECO:0000313" key="17">
    <source>
        <dbReference type="EMBL" id="KAK3800443.1"/>
    </source>
</evidence>
<keyword evidence="7" id="KW-0812">Transmembrane</keyword>
<comment type="pathway">
    <text evidence="3">Glycan metabolism; heparin biosynthesis.</text>
</comment>
<feature type="signal peptide" evidence="14">
    <location>
        <begin position="1"/>
        <end position="34"/>
    </location>
</feature>
<comment type="catalytic activity">
    <reaction evidence="1">
        <text>[heparosan-N-sulfate](n) = [heparan-N-sulfate](n)</text>
        <dbReference type="Rhea" id="RHEA:20197"/>
        <dbReference type="Rhea" id="RHEA-COMP:9556"/>
        <dbReference type="Rhea" id="RHEA-COMP:9557"/>
        <dbReference type="ChEBI" id="CHEBI:58041"/>
        <dbReference type="ChEBI" id="CHEBI:58287"/>
        <dbReference type="EC" id="5.1.3.17"/>
    </reaction>
</comment>
<evidence type="ECO:0000256" key="7">
    <source>
        <dbReference type="ARBA" id="ARBA00022692"/>
    </source>
</evidence>
<comment type="subcellular location">
    <subcellularLocation>
        <location evidence="12">Endomembrane system</location>
        <topology evidence="12">Single-pass membrane protein</topology>
    </subcellularLocation>
    <subcellularLocation>
        <location evidence="2">Membrane</location>
        <topology evidence="2">Single-pass type II membrane protein</topology>
    </subcellularLocation>
</comment>
<evidence type="ECO:0000256" key="1">
    <source>
        <dbReference type="ARBA" id="ARBA00000434"/>
    </source>
</evidence>
<feature type="domain" description="D-glucuronyl C5-epimerase beta-sandwich" evidence="16">
    <location>
        <begin position="269"/>
        <end position="393"/>
    </location>
</feature>
<dbReference type="PANTHER" id="PTHR13174:SF3">
    <property type="entry name" value="D-GLUCURONYL C5-EPIMERASE"/>
    <property type="match status" value="1"/>
</dbReference>
<keyword evidence="9" id="KW-1133">Transmembrane helix</keyword>
<evidence type="ECO:0000256" key="5">
    <source>
        <dbReference type="ARBA" id="ARBA00005584"/>
    </source>
</evidence>
<dbReference type="SUPFAM" id="SSF48208">
    <property type="entry name" value="Six-hairpin glycosidases"/>
    <property type="match status" value="1"/>
</dbReference>
<feature type="compositionally biased region" description="Acidic residues" evidence="13">
    <location>
        <begin position="68"/>
        <end position="90"/>
    </location>
</feature>
<evidence type="ECO:0000256" key="9">
    <source>
        <dbReference type="ARBA" id="ARBA00022989"/>
    </source>
</evidence>
<dbReference type="InterPro" id="IPR010598">
    <property type="entry name" value="C5-epim_C"/>
</dbReference>
<protein>
    <recommendedName>
        <fullName evidence="6">heparosan-N-sulfate-glucuronate 5-epimerase</fullName>
        <ecNumber evidence="6">5.1.3.17</ecNumber>
    </recommendedName>
</protein>
<evidence type="ECO:0000256" key="14">
    <source>
        <dbReference type="SAM" id="SignalP"/>
    </source>
</evidence>
<name>A0AAE1EC14_9GAST</name>
<dbReference type="Pfam" id="PF21174">
    <property type="entry name" value="Glce_b_sandwich"/>
    <property type="match status" value="1"/>
</dbReference>
<dbReference type="EC" id="5.1.3.17" evidence="6"/>
<dbReference type="GO" id="GO:0005975">
    <property type="term" value="P:carbohydrate metabolic process"/>
    <property type="evidence" value="ECO:0007669"/>
    <property type="project" value="InterPro"/>
</dbReference>
<accession>A0AAE1EC14</accession>
<dbReference type="GO" id="GO:0015012">
    <property type="term" value="P:heparan sulfate proteoglycan biosynthetic process"/>
    <property type="evidence" value="ECO:0007669"/>
    <property type="project" value="InterPro"/>
</dbReference>
<evidence type="ECO:0000256" key="13">
    <source>
        <dbReference type="SAM" id="MobiDB-lite"/>
    </source>
</evidence>
<evidence type="ECO:0000259" key="16">
    <source>
        <dbReference type="Pfam" id="PF21174"/>
    </source>
</evidence>
<keyword evidence="14" id="KW-0732">Signal</keyword>
<keyword evidence="18" id="KW-1185">Reference proteome</keyword>
<dbReference type="Proteomes" id="UP001283361">
    <property type="component" value="Unassembled WGS sequence"/>
</dbReference>
<dbReference type="InterPro" id="IPR059154">
    <property type="entry name" value="Glce_b_sandwich"/>
</dbReference>
<evidence type="ECO:0000256" key="6">
    <source>
        <dbReference type="ARBA" id="ARBA00012087"/>
    </source>
</evidence>
<keyword evidence="8" id="KW-0735">Signal-anchor</keyword>
<evidence type="ECO:0000256" key="2">
    <source>
        <dbReference type="ARBA" id="ARBA00004606"/>
    </source>
</evidence>
<organism evidence="17 18">
    <name type="scientific">Elysia crispata</name>
    <name type="common">lettuce slug</name>
    <dbReference type="NCBI Taxonomy" id="231223"/>
    <lineage>
        <taxon>Eukaryota</taxon>
        <taxon>Metazoa</taxon>
        <taxon>Spiralia</taxon>
        <taxon>Lophotrochozoa</taxon>
        <taxon>Mollusca</taxon>
        <taxon>Gastropoda</taxon>
        <taxon>Heterobranchia</taxon>
        <taxon>Euthyneura</taxon>
        <taxon>Panpulmonata</taxon>
        <taxon>Sacoglossa</taxon>
        <taxon>Placobranchoidea</taxon>
        <taxon>Plakobranchidae</taxon>
        <taxon>Elysia</taxon>
    </lineage>
</organism>
<dbReference type="Pfam" id="PF06662">
    <property type="entry name" value="C5-epim_C"/>
    <property type="match status" value="1"/>
</dbReference>
<reference evidence="17" key="1">
    <citation type="journal article" date="2023" name="G3 (Bethesda)">
        <title>A reference genome for the long-term kleptoplast-retaining sea slug Elysia crispata morphotype clarki.</title>
        <authorList>
            <person name="Eastman K.E."/>
            <person name="Pendleton A.L."/>
            <person name="Shaikh M.A."/>
            <person name="Suttiyut T."/>
            <person name="Ogas R."/>
            <person name="Tomko P."/>
            <person name="Gavelis G."/>
            <person name="Widhalm J.R."/>
            <person name="Wisecaver J.H."/>
        </authorList>
    </citation>
    <scope>NUCLEOTIDE SEQUENCE</scope>
    <source>
        <strain evidence="17">ECLA1</strain>
    </source>
</reference>
<dbReference type="PROSITE" id="PS51257">
    <property type="entry name" value="PROKAR_LIPOPROTEIN"/>
    <property type="match status" value="1"/>
</dbReference>
<comment type="similarity">
    <text evidence="5">Belongs to the D-glucuronyl C5-epimerase family.</text>
</comment>
<feature type="chain" id="PRO_5042090644" description="heparosan-N-sulfate-glucuronate 5-epimerase" evidence="14">
    <location>
        <begin position="35"/>
        <end position="622"/>
    </location>
</feature>
<evidence type="ECO:0000313" key="18">
    <source>
        <dbReference type="Proteomes" id="UP001283361"/>
    </source>
</evidence>
<evidence type="ECO:0000256" key="8">
    <source>
        <dbReference type="ARBA" id="ARBA00022968"/>
    </source>
</evidence>
<sequence length="622" mass="70977">MRFSRVLNLVMMVGLMSCLLTICLWSTCTVRTSAIKEAQVEMVKRDEPSFVHTEYHKRGTNSIGTNNGDEEGGEEEEEEEKEEEEATEEAEDRKTKVIGKSLKFSPQSDLNDIDCNINGEKTVKCKKVKDEVYLPWSFVKPYFEVFGEVDEDDTFNFHHANSIVHPPQPTYGAGSMFMAFDHYTVETRDRVKCVTASEGVPITTQWDSKGYHYPIQVAQYGLSHHAKHLINGEPEALVLEDAQSSDLSRWIMPDRKSKVNVATDPETEMQVMEFVTSDSLQTKGIVLPVTERNLKCFKVDIKFSTNGSISILGELSNGEKIKIHFIFSRDDISLDLKGGNIYYGMGERRNEWIHLARQLIFDVMKGFLQKIKMERVKDPLWFKRILEVRVHGHGWLDNLTLTNHVHLDQFFDSANWLVRHQDDRGGWPIMVTRRLVTGVLELAPGWYSAMGQGQAMSVLARAFTLTKDRTYLDAAVKALKLFEVDSAQGGVRAKFMGQLDWYEEYPTIPSSFVLNGFIFSLLGLYDLKLVADGEGKETAERIYNSGMTSLRTNIGMYDTGQGTLYDLRHISAGLAPNRARWDYHTTHINQILQLMVIDDSEIFKTVAHRWIGYLKGHRSRHN</sequence>
<dbReference type="InterPro" id="IPR008928">
    <property type="entry name" value="6-hairpin_glycosidase_sf"/>
</dbReference>
<proteinExistence type="inferred from homology"/>
<evidence type="ECO:0000256" key="12">
    <source>
        <dbReference type="ARBA" id="ARBA00037847"/>
    </source>
</evidence>
<dbReference type="PANTHER" id="PTHR13174">
    <property type="entry name" value="D-GLUCURONYL C5-EPIMERASE"/>
    <property type="match status" value="1"/>
</dbReference>
<dbReference type="InterPro" id="IPR039721">
    <property type="entry name" value="C5-epimerase"/>
</dbReference>
<dbReference type="GO" id="GO:0047464">
    <property type="term" value="F:heparosan-N-sulfate-glucuronate 5-epimerase activity"/>
    <property type="evidence" value="ECO:0007669"/>
    <property type="project" value="UniProtKB-EC"/>
</dbReference>
<comment type="caution">
    <text evidence="17">The sequence shown here is derived from an EMBL/GenBank/DDBJ whole genome shotgun (WGS) entry which is preliminary data.</text>
</comment>
<feature type="region of interest" description="Disordered" evidence="13">
    <location>
        <begin position="54"/>
        <end position="98"/>
    </location>
</feature>
<keyword evidence="11" id="KW-0413">Isomerase</keyword>
<feature type="domain" description="D-glucuronyl C5-epimerase C-terminal" evidence="15">
    <location>
        <begin position="421"/>
        <end position="611"/>
    </location>
</feature>
<dbReference type="GO" id="GO:0005794">
    <property type="term" value="C:Golgi apparatus"/>
    <property type="evidence" value="ECO:0007669"/>
    <property type="project" value="TreeGrafter"/>
</dbReference>
<gene>
    <name evidence="17" type="ORF">RRG08_052825</name>
</gene>
<comment type="pathway">
    <text evidence="4">Glycan metabolism; heparan sulfate biosynthesis.</text>
</comment>
<evidence type="ECO:0000256" key="4">
    <source>
        <dbReference type="ARBA" id="ARBA00005093"/>
    </source>
</evidence>
<evidence type="ECO:0000256" key="10">
    <source>
        <dbReference type="ARBA" id="ARBA00023136"/>
    </source>
</evidence>